<sequence length="120" mass="13937">MNTRPRPKKYRPKNKKRKIPKAGPTGVVLEPYQVLLRPLVTEKGTHQSTRYNAYTFQVSPIATKTDIKGAVEQMFNVRVTGVNTQIRHGKKRRFKTTMGQQPDWKKAVVTLHEEDKIEFF</sequence>
<dbReference type="FunFam" id="3.30.70.330:FF:000001">
    <property type="entry name" value="50S ribosomal protein L23"/>
    <property type="match status" value="1"/>
</dbReference>
<name>A0A8E6B3N5_9BACT</name>
<dbReference type="EMBL" id="CP074694">
    <property type="protein sequence ID" value="QVL30854.1"/>
    <property type="molecule type" value="Genomic_DNA"/>
</dbReference>
<proteinExistence type="inferred from homology"/>
<dbReference type="Proteomes" id="UP000676194">
    <property type="component" value="Chromosome"/>
</dbReference>
<evidence type="ECO:0000313" key="9">
    <source>
        <dbReference type="Proteomes" id="UP000676194"/>
    </source>
</evidence>
<dbReference type="GO" id="GO:0003735">
    <property type="term" value="F:structural constituent of ribosome"/>
    <property type="evidence" value="ECO:0007669"/>
    <property type="project" value="InterPro"/>
</dbReference>
<dbReference type="Gene3D" id="3.30.70.330">
    <property type="match status" value="1"/>
</dbReference>
<dbReference type="SUPFAM" id="SSF54189">
    <property type="entry name" value="Ribosomal proteins S24e, L23 and L15e"/>
    <property type="match status" value="1"/>
</dbReference>
<dbReference type="NCBIfam" id="NF004359">
    <property type="entry name" value="PRK05738.1-3"/>
    <property type="match status" value="1"/>
</dbReference>
<dbReference type="InterPro" id="IPR012678">
    <property type="entry name" value="Ribosomal_uL23/eL15/eS24_sf"/>
</dbReference>
<dbReference type="PANTHER" id="PTHR11620">
    <property type="entry name" value="60S RIBOSOMAL PROTEIN L23A"/>
    <property type="match status" value="1"/>
</dbReference>
<dbReference type="GO" id="GO:1990904">
    <property type="term" value="C:ribonucleoprotein complex"/>
    <property type="evidence" value="ECO:0007669"/>
    <property type="project" value="UniProtKB-KW"/>
</dbReference>
<evidence type="ECO:0000256" key="3">
    <source>
        <dbReference type="ARBA" id="ARBA00022884"/>
    </source>
</evidence>
<evidence type="ECO:0000313" key="8">
    <source>
        <dbReference type="EMBL" id="QVL30854.1"/>
    </source>
</evidence>
<dbReference type="GO" id="GO:0005840">
    <property type="term" value="C:ribosome"/>
    <property type="evidence" value="ECO:0007669"/>
    <property type="project" value="UniProtKB-KW"/>
</dbReference>
<dbReference type="KEGG" id="tsph:KIH39_18635"/>
<dbReference type="AlphaFoldDB" id="A0A8E6B3N5"/>
<organism evidence="8 9">
    <name type="scientific">Telmatocola sphagniphila</name>
    <dbReference type="NCBI Taxonomy" id="1123043"/>
    <lineage>
        <taxon>Bacteria</taxon>
        <taxon>Pseudomonadati</taxon>
        <taxon>Planctomycetota</taxon>
        <taxon>Planctomycetia</taxon>
        <taxon>Gemmatales</taxon>
        <taxon>Gemmataceae</taxon>
    </lineage>
</organism>
<reference evidence="8" key="1">
    <citation type="submission" date="2021-05" db="EMBL/GenBank/DDBJ databases">
        <title>Complete genome sequence of the cellulolytic planctomycete Telmatocola sphagniphila SP2T and characterization of the first cellulase from planctomycetes.</title>
        <authorList>
            <person name="Rakitin A.L."/>
            <person name="Beletsky A.V."/>
            <person name="Naumoff D.G."/>
            <person name="Kulichevskaya I.S."/>
            <person name="Mardanov A.V."/>
            <person name="Ravin N.V."/>
            <person name="Dedysh S.N."/>
        </authorList>
    </citation>
    <scope>NUCLEOTIDE SEQUENCE</scope>
    <source>
        <strain evidence="8">SP2T</strain>
    </source>
</reference>
<comment type="function">
    <text evidence="6">One of the early assembly proteins it binds 23S rRNA. One of the proteins that surrounds the polypeptide exit tunnel on the outside of the ribosome. Forms the main docking site for trigger factor binding to the ribosome.</text>
</comment>
<keyword evidence="5 6" id="KW-0687">Ribonucleoprotein</keyword>
<dbReference type="GO" id="GO:0019843">
    <property type="term" value="F:rRNA binding"/>
    <property type="evidence" value="ECO:0007669"/>
    <property type="project" value="UniProtKB-UniRule"/>
</dbReference>
<feature type="region of interest" description="Disordered" evidence="7">
    <location>
        <begin position="1"/>
        <end position="24"/>
    </location>
</feature>
<evidence type="ECO:0000256" key="2">
    <source>
        <dbReference type="ARBA" id="ARBA00022730"/>
    </source>
</evidence>
<dbReference type="NCBIfam" id="NF004363">
    <property type="entry name" value="PRK05738.2-4"/>
    <property type="match status" value="1"/>
</dbReference>
<dbReference type="RefSeq" id="WP_213494736.1">
    <property type="nucleotide sequence ID" value="NZ_CP074694.1"/>
</dbReference>
<dbReference type="InterPro" id="IPR012677">
    <property type="entry name" value="Nucleotide-bd_a/b_plait_sf"/>
</dbReference>
<dbReference type="Pfam" id="PF00276">
    <property type="entry name" value="Ribosomal_L23"/>
    <property type="match status" value="1"/>
</dbReference>
<comment type="similarity">
    <text evidence="1 6">Belongs to the universal ribosomal protein uL23 family.</text>
</comment>
<feature type="compositionally biased region" description="Basic residues" evidence="7">
    <location>
        <begin position="1"/>
        <end position="20"/>
    </location>
</feature>
<evidence type="ECO:0000256" key="1">
    <source>
        <dbReference type="ARBA" id="ARBA00006700"/>
    </source>
</evidence>
<evidence type="ECO:0000256" key="7">
    <source>
        <dbReference type="SAM" id="MobiDB-lite"/>
    </source>
</evidence>
<accession>A0A8E6B3N5</accession>
<comment type="subunit">
    <text evidence="6">Part of the 50S ribosomal subunit. Contacts protein L29, and trigger factor when it is bound to the ribosome.</text>
</comment>
<keyword evidence="3 6" id="KW-0694">RNA-binding</keyword>
<protein>
    <recommendedName>
        <fullName evidence="6">Large ribosomal subunit protein uL23</fullName>
    </recommendedName>
</protein>
<dbReference type="HAMAP" id="MF_01369_B">
    <property type="entry name" value="Ribosomal_uL23_B"/>
    <property type="match status" value="1"/>
</dbReference>
<dbReference type="InterPro" id="IPR013025">
    <property type="entry name" value="Ribosomal_uL23-like"/>
</dbReference>
<evidence type="ECO:0000256" key="6">
    <source>
        <dbReference type="HAMAP-Rule" id="MF_01369"/>
    </source>
</evidence>
<evidence type="ECO:0000256" key="4">
    <source>
        <dbReference type="ARBA" id="ARBA00022980"/>
    </source>
</evidence>
<keyword evidence="9" id="KW-1185">Reference proteome</keyword>
<evidence type="ECO:0000256" key="5">
    <source>
        <dbReference type="ARBA" id="ARBA00023274"/>
    </source>
</evidence>
<dbReference type="GO" id="GO:0006412">
    <property type="term" value="P:translation"/>
    <property type="evidence" value="ECO:0007669"/>
    <property type="project" value="UniProtKB-UniRule"/>
</dbReference>
<keyword evidence="4 6" id="KW-0689">Ribosomal protein</keyword>
<gene>
    <name evidence="6 8" type="primary">rplW</name>
    <name evidence="8" type="ORF">KIH39_18635</name>
</gene>
<keyword evidence="2 6" id="KW-0699">rRNA-binding</keyword>